<dbReference type="Gene3D" id="3.40.50.1820">
    <property type="entry name" value="alpha/beta hydrolase"/>
    <property type="match status" value="1"/>
</dbReference>
<sequence length="488" mass="55043">MWVVLSLGQPLAAADWQFDVQFAETTRAEPYSGRVYLFFGTSDQPEPRHGPNWFSPQPFASVLVANWPPGESLRIAAGNPEVEAFPRPLNEAALGKLHVQAVARFNDWERAVGSGPGNGYSAVMTLPEHPPDEPLRLTIDRLIPPREFHETPWSKRLAVRSARLSAFHGRDVEVQAAVLLPKSYYDQPARRYPTIYQIPGFGGTLFFGRRDEPIDEHNPGNVEFLRVTLDPNCPWGHHVFADSETNGPWGTALVAEWLPEYERQFRGAQAAHGRLLTGHSSGGWSSLWLQITYPETFGGVWSTAPDSVDFRDFQRINIYRAGENAYRDPAGNRRPIARRGEQVAIWLDDFDRMEQVLGHGGQFESFEAVFSPRGANGRPLPLWDRRSGALDAAVARAWERFDIRLVLERNWPTLGPRLAGKLHIFMGESDTFYLEGAVRLLKDALQRLGSDAVIEIHPGKDHGSLLTPELRDRIRREMAETFLRGENR</sequence>
<dbReference type="AlphaFoldDB" id="A0A7C4QR08"/>
<comment type="caution">
    <text evidence="1">The sequence shown here is derived from an EMBL/GenBank/DDBJ whole genome shotgun (WGS) entry which is preliminary data.</text>
</comment>
<evidence type="ECO:0008006" key="2">
    <source>
        <dbReference type="Google" id="ProtNLM"/>
    </source>
</evidence>
<organism evidence="1">
    <name type="scientific">Schlesneria paludicola</name>
    <dbReference type="NCBI Taxonomy" id="360056"/>
    <lineage>
        <taxon>Bacteria</taxon>
        <taxon>Pseudomonadati</taxon>
        <taxon>Planctomycetota</taxon>
        <taxon>Planctomycetia</taxon>
        <taxon>Planctomycetales</taxon>
        <taxon>Planctomycetaceae</taxon>
        <taxon>Schlesneria</taxon>
    </lineage>
</organism>
<protein>
    <recommendedName>
        <fullName evidence="2">Enterochelin esterase</fullName>
    </recommendedName>
</protein>
<evidence type="ECO:0000313" key="1">
    <source>
        <dbReference type="EMBL" id="HGT39266.1"/>
    </source>
</evidence>
<dbReference type="InterPro" id="IPR029058">
    <property type="entry name" value="AB_hydrolase_fold"/>
</dbReference>
<proteinExistence type="predicted"/>
<dbReference type="PANTHER" id="PTHR48098">
    <property type="entry name" value="ENTEROCHELIN ESTERASE-RELATED"/>
    <property type="match status" value="1"/>
</dbReference>
<dbReference type="PANTHER" id="PTHR48098:SF3">
    <property type="entry name" value="IRON(III) ENTEROBACTIN ESTERASE"/>
    <property type="match status" value="1"/>
</dbReference>
<gene>
    <name evidence="1" type="ORF">ENS64_08395</name>
</gene>
<reference evidence="1" key="1">
    <citation type="journal article" date="2020" name="mSystems">
        <title>Genome- and Community-Level Interaction Insights into Carbon Utilization and Element Cycling Functions of Hydrothermarchaeota in Hydrothermal Sediment.</title>
        <authorList>
            <person name="Zhou Z."/>
            <person name="Liu Y."/>
            <person name="Xu W."/>
            <person name="Pan J."/>
            <person name="Luo Z.H."/>
            <person name="Li M."/>
        </authorList>
    </citation>
    <scope>NUCLEOTIDE SEQUENCE [LARGE SCALE GENOMIC DNA]</scope>
    <source>
        <strain evidence="1">SpSt-508</strain>
    </source>
</reference>
<name>A0A7C4QR08_9PLAN</name>
<dbReference type="InterPro" id="IPR050583">
    <property type="entry name" value="Mycobacterial_A85_antigen"/>
</dbReference>
<dbReference type="InterPro" id="IPR000801">
    <property type="entry name" value="Esterase-like"/>
</dbReference>
<dbReference type="Pfam" id="PF00756">
    <property type="entry name" value="Esterase"/>
    <property type="match status" value="1"/>
</dbReference>
<dbReference type="EMBL" id="DSVQ01000012">
    <property type="protein sequence ID" value="HGT39266.1"/>
    <property type="molecule type" value="Genomic_DNA"/>
</dbReference>
<accession>A0A7C4QR08</accession>
<dbReference type="SUPFAM" id="SSF53474">
    <property type="entry name" value="alpha/beta-Hydrolases"/>
    <property type="match status" value="1"/>
</dbReference>